<proteinExistence type="predicted"/>
<feature type="region of interest" description="Disordered" evidence="1">
    <location>
        <begin position="178"/>
        <end position="209"/>
    </location>
</feature>
<evidence type="ECO:0000256" key="1">
    <source>
        <dbReference type="SAM" id="MobiDB-lite"/>
    </source>
</evidence>
<feature type="region of interest" description="Disordered" evidence="1">
    <location>
        <begin position="254"/>
        <end position="285"/>
    </location>
</feature>
<dbReference type="PANTHER" id="PTHR22708">
    <property type="entry name" value="LEUCINE-RICH REPEAT-CONTAINING PROTEIN 56"/>
    <property type="match status" value="1"/>
</dbReference>
<dbReference type="InterPro" id="IPR032675">
    <property type="entry name" value="LRR_dom_sf"/>
</dbReference>
<protein>
    <recommendedName>
        <fullName evidence="3">U2A'/phosphoprotein 32 family A C-terminal domain-containing protein</fullName>
    </recommendedName>
</protein>
<dbReference type="InterPro" id="IPR040091">
    <property type="entry name" value="LRRC56"/>
</dbReference>
<dbReference type="EMBL" id="GEDC01010560">
    <property type="protein sequence ID" value="JAS26738.1"/>
    <property type="molecule type" value="Transcribed_RNA"/>
</dbReference>
<feature type="compositionally biased region" description="Basic and acidic residues" evidence="1">
    <location>
        <begin position="263"/>
        <end position="273"/>
    </location>
</feature>
<gene>
    <name evidence="2" type="ORF">g.7025</name>
</gene>
<dbReference type="SUPFAM" id="SSF52058">
    <property type="entry name" value="L domain-like"/>
    <property type="match status" value="1"/>
</dbReference>
<feature type="region of interest" description="Disordered" evidence="1">
    <location>
        <begin position="1"/>
        <end position="29"/>
    </location>
</feature>
<organism evidence="2">
    <name type="scientific">Clastoptera arizonana</name>
    <name type="common">Arizona spittle bug</name>
    <dbReference type="NCBI Taxonomy" id="38151"/>
    <lineage>
        <taxon>Eukaryota</taxon>
        <taxon>Metazoa</taxon>
        <taxon>Ecdysozoa</taxon>
        <taxon>Arthropoda</taxon>
        <taxon>Hexapoda</taxon>
        <taxon>Insecta</taxon>
        <taxon>Pterygota</taxon>
        <taxon>Neoptera</taxon>
        <taxon>Paraneoptera</taxon>
        <taxon>Hemiptera</taxon>
        <taxon>Auchenorrhyncha</taxon>
        <taxon>Cercopoidea</taxon>
        <taxon>Clastopteridae</taxon>
        <taxon>Clastoptera</taxon>
    </lineage>
</organism>
<sequence length="330" mass="36890">MAPYSVLEGDDSGPSRSLSPATSTSSSNYFEEPFSPRYVVPPITLPDSLPFDRSLPKLLAKIAGTEDFNSVTSIKLKVITQEVCLERLCVYMPALVELDLTGSHMVSLRNNISSLRQIEYLSMCPTLKELVLKDCEAATMPNYREAVGAMCPKLRMLDGVLLVNTELSGNEERVIKSSQVRKGVQRPKTSVDRRGASEWGPKTGRIRPATAQPTRNKTLDLEDGSIFNDTPSKLTSGVIMCGNLAAALRGQRKKRSAWANVSPDEKEQVDKLNTKNNTSEESQLQNNLTPVENIMPEPELIQVSRKWREAYKTFRVQLKNKWEQEDIEDL</sequence>
<feature type="compositionally biased region" description="Polar residues" evidence="1">
    <location>
        <begin position="274"/>
        <end position="285"/>
    </location>
</feature>
<reference evidence="2" key="1">
    <citation type="submission" date="2015-12" db="EMBL/GenBank/DDBJ databases">
        <title>De novo transcriptome assembly of four potential Pierce s Disease insect vectors from Arizona vineyards.</title>
        <authorList>
            <person name="Tassone E.E."/>
        </authorList>
    </citation>
    <scope>NUCLEOTIDE SEQUENCE</scope>
</reference>
<name>A0A1B6DM63_9HEMI</name>
<feature type="compositionally biased region" description="Low complexity" evidence="1">
    <location>
        <begin position="14"/>
        <end position="27"/>
    </location>
</feature>
<dbReference type="PANTHER" id="PTHR22708:SF0">
    <property type="entry name" value="LEUCINE-RICH REPEAT-CONTAINING PROTEIN 56"/>
    <property type="match status" value="1"/>
</dbReference>
<dbReference type="Gene3D" id="3.80.10.10">
    <property type="entry name" value="Ribonuclease Inhibitor"/>
    <property type="match status" value="1"/>
</dbReference>
<evidence type="ECO:0008006" key="3">
    <source>
        <dbReference type="Google" id="ProtNLM"/>
    </source>
</evidence>
<accession>A0A1B6DM63</accession>
<evidence type="ECO:0000313" key="2">
    <source>
        <dbReference type="EMBL" id="JAS26738.1"/>
    </source>
</evidence>
<dbReference type="AlphaFoldDB" id="A0A1B6DM63"/>